<name>A0A1E4TUA5_PACTA</name>
<feature type="region of interest" description="Disordered" evidence="5">
    <location>
        <begin position="206"/>
        <end position="249"/>
    </location>
</feature>
<dbReference type="GO" id="GO:0005634">
    <property type="term" value="C:nucleus"/>
    <property type="evidence" value="ECO:0007669"/>
    <property type="project" value="UniProtKB-SubCell"/>
</dbReference>
<evidence type="ECO:0000256" key="5">
    <source>
        <dbReference type="SAM" id="MobiDB-lite"/>
    </source>
</evidence>
<protein>
    <submittedName>
        <fullName evidence="6">Uncharacterized protein</fullName>
    </submittedName>
</protein>
<feature type="compositionally biased region" description="Low complexity" evidence="5">
    <location>
        <begin position="29"/>
        <end position="54"/>
    </location>
</feature>
<feature type="non-terminal residue" evidence="6">
    <location>
        <position position="249"/>
    </location>
</feature>
<keyword evidence="3" id="KW-0804">Transcription</keyword>
<keyword evidence="2" id="KW-0805">Transcription regulation</keyword>
<accession>A0A1E4TUA5</accession>
<dbReference type="PANTHER" id="PTHR45093:SF2">
    <property type="entry name" value="LISH DOMAIN-CONTAINING PROTEIN"/>
    <property type="match status" value="1"/>
</dbReference>
<feature type="compositionally biased region" description="Polar residues" evidence="5">
    <location>
        <begin position="1"/>
        <end position="21"/>
    </location>
</feature>
<evidence type="ECO:0000313" key="6">
    <source>
        <dbReference type="EMBL" id="ODV95330.1"/>
    </source>
</evidence>
<feature type="compositionally biased region" description="Low complexity" evidence="5">
    <location>
        <begin position="206"/>
        <end position="241"/>
    </location>
</feature>
<dbReference type="OrthoDB" id="5600002at2759"/>
<reference evidence="7" key="1">
    <citation type="submission" date="2016-05" db="EMBL/GenBank/DDBJ databases">
        <title>Comparative genomics of biotechnologically important yeasts.</title>
        <authorList>
            <consortium name="DOE Joint Genome Institute"/>
            <person name="Riley R."/>
            <person name="Haridas S."/>
            <person name="Wolfe K.H."/>
            <person name="Lopes M.R."/>
            <person name="Hittinger C.T."/>
            <person name="Goker M."/>
            <person name="Salamov A."/>
            <person name="Wisecaver J."/>
            <person name="Long T.M."/>
            <person name="Aerts A.L."/>
            <person name="Barry K."/>
            <person name="Choi C."/>
            <person name="Clum A."/>
            <person name="Coughlan A.Y."/>
            <person name="Deshpande S."/>
            <person name="Douglass A.P."/>
            <person name="Hanson S.J."/>
            <person name="Klenk H.-P."/>
            <person name="Labutti K."/>
            <person name="Lapidus A."/>
            <person name="Lindquist E."/>
            <person name="Lipzen A."/>
            <person name="Meier-Kolthoff J.P."/>
            <person name="Ohm R.A."/>
            <person name="Otillar R.P."/>
            <person name="Pangilinan J."/>
            <person name="Peng Y."/>
            <person name="Rokas A."/>
            <person name="Rosa C.A."/>
            <person name="Scheuner C."/>
            <person name="Sibirny A.A."/>
            <person name="Slot J.C."/>
            <person name="Stielow J.B."/>
            <person name="Sun H."/>
            <person name="Kurtzman C.P."/>
            <person name="Blackwell M."/>
            <person name="Grigoriev I.V."/>
            <person name="Jeffries T.W."/>
        </authorList>
    </citation>
    <scope>NUCLEOTIDE SEQUENCE [LARGE SCALE GENOMIC DNA]</scope>
    <source>
        <strain evidence="7">NRRL Y-2460</strain>
    </source>
</reference>
<evidence type="ECO:0000313" key="7">
    <source>
        <dbReference type="Proteomes" id="UP000094236"/>
    </source>
</evidence>
<dbReference type="InterPro" id="IPR006594">
    <property type="entry name" value="LisH"/>
</dbReference>
<dbReference type="Pfam" id="PF08513">
    <property type="entry name" value="LisH"/>
    <property type="match status" value="1"/>
</dbReference>
<organism evidence="6 7">
    <name type="scientific">Pachysolen tannophilus NRRL Y-2460</name>
    <dbReference type="NCBI Taxonomy" id="669874"/>
    <lineage>
        <taxon>Eukaryota</taxon>
        <taxon>Fungi</taxon>
        <taxon>Dikarya</taxon>
        <taxon>Ascomycota</taxon>
        <taxon>Saccharomycotina</taxon>
        <taxon>Pichiomycetes</taxon>
        <taxon>Pachysolenaceae</taxon>
        <taxon>Pachysolen</taxon>
    </lineage>
</organism>
<dbReference type="PANTHER" id="PTHR45093">
    <property type="entry name" value="TRANSCRIPTION ACTIVATOR MSS11"/>
    <property type="match status" value="1"/>
</dbReference>
<sequence length="249" mass="26858">MSQSGTPRSAHQAPQPNSHTPVDSAAVTSNNNGNNSKSNINSNGSGNGNSNSNGNGNGNGSGSGGGSGNGGANSQIKATITDSTATNSRQLLNAYIYDFLIKSGLSSTAKAFYQEAEIPTTANNLSSIKRNNSLDNDLPPLAMSMDAPQGFLYEWWQIFWDVFNARTHRGGSAAAQQYYNLHLLKQRQEHSFHGMSAQAMQGQAMFAQQQAQQQHQQQQQHHQQAQAQPQAQQQLAFQQQHMIGSQQQA</sequence>
<evidence type="ECO:0000256" key="1">
    <source>
        <dbReference type="ARBA" id="ARBA00004123"/>
    </source>
</evidence>
<dbReference type="PROSITE" id="PS50896">
    <property type="entry name" value="LISH"/>
    <property type="match status" value="1"/>
</dbReference>
<keyword evidence="7" id="KW-1185">Reference proteome</keyword>
<keyword evidence="4" id="KW-0539">Nucleus</keyword>
<feature type="region of interest" description="Disordered" evidence="5">
    <location>
        <begin position="1"/>
        <end position="72"/>
    </location>
</feature>
<dbReference type="SMART" id="SM00667">
    <property type="entry name" value="LisH"/>
    <property type="match status" value="1"/>
</dbReference>
<evidence type="ECO:0000256" key="4">
    <source>
        <dbReference type="ARBA" id="ARBA00023242"/>
    </source>
</evidence>
<dbReference type="STRING" id="669874.A0A1E4TUA5"/>
<dbReference type="EMBL" id="KV454014">
    <property type="protein sequence ID" value="ODV95330.1"/>
    <property type="molecule type" value="Genomic_DNA"/>
</dbReference>
<gene>
    <name evidence="6" type="ORF">PACTADRAFT_68511</name>
</gene>
<dbReference type="AlphaFoldDB" id="A0A1E4TUA5"/>
<proteinExistence type="predicted"/>
<evidence type="ECO:0000256" key="3">
    <source>
        <dbReference type="ARBA" id="ARBA00023163"/>
    </source>
</evidence>
<dbReference type="Proteomes" id="UP000094236">
    <property type="component" value="Unassembled WGS sequence"/>
</dbReference>
<feature type="compositionally biased region" description="Gly residues" evidence="5">
    <location>
        <begin position="55"/>
        <end position="71"/>
    </location>
</feature>
<comment type="subcellular location">
    <subcellularLocation>
        <location evidence="1">Nucleus</location>
    </subcellularLocation>
</comment>
<evidence type="ECO:0000256" key="2">
    <source>
        <dbReference type="ARBA" id="ARBA00023015"/>
    </source>
</evidence>